<dbReference type="PANTHER" id="PTHR44051:SF19">
    <property type="entry name" value="DISULFIDE-BOND OXIDOREDUCTASE YFCG"/>
    <property type="match status" value="1"/>
</dbReference>
<dbReference type="Pfam" id="PF02798">
    <property type="entry name" value="GST_N"/>
    <property type="match status" value="1"/>
</dbReference>
<dbReference type="Gene3D" id="3.40.30.10">
    <property type="entry name" value="Glutaredoxin"/>
    <property type="match status" value="1"/>
</dbReference>
<accession>A0A2Z4JV59</accession>
<organism evidence="5 6">
    <name type="scientific">Polynucleobacter paneuropaeus</name>
    <dbReference type="NCBI Taxonomy" id="2527775"/>
    <lineage>
        <taxon>Bacteria</taxon>
        <taxon>Pseudomonadati</taxon>
        <taxon>Pseudomonadota</taxon>
        <taxon>Betaproteobacteria</taxon>
        <taxon>Burkholderiales</taxon>
        <taxon>Burkholderiaceae</taxon>
        <taxon>Polynucleobacter</taxon>
    </lineage>
</organism>
<keyword evidence="2 5" id="KW-0808">Transferase</keyword>
<dbReference type="SUPFAM" id="SSF47616">
    <property type="entry name" value="GST C-terminal domain-like"/>
    <property type="match status" value="1"/>
</dbReference>
<dbReference type="InterPro" id="IPR040079">
    <property type="entry name" value="Glutathione_S-Trfase"/>
</dbReference>
<dbReference type="InterPro" id="IPR004045">
    <property type="entry name" value="Glutathione_S-Trfase_N"/>
</dbReference>
<sequence>MLRLWGRQSSINVQKVLWCLAELGYKSGKDFERIDAGLEFGINHSPEYLHKNPNGLVPTLEDGDVVLWESNSIMRYLAGKFDTKQRFPNSLLAQSQSNKWLDWQLSTMWPPLRGTFLGLTRTREAERNYVAIKKGYQDTNVHLAMLDTILSKQPFCSGGQFNLGDIALALCVNRWILLHETFPEQTGPKASLDNINQWLKRLETQTHYSDITETQLNIVKLD</sequence>
<dbReference type="CDD" id="cd03047">
    <property type="entry name" value="GST_N_2"/>
    <property type="match status" value="1"/>
</dbReference>
<name>A0A2Z4JV59_9BURK</name>
<dbReference type="Gene3D" id="1.20.1050.10">
    <property type="match status" value="1"/>
</dbReference>
<dbReference type="InterPro" id="IPR036249">
    <property type="entry name" value="Thioredoxin-like_sf"/>
</dbReference>
<dbReference type="Proteomes" id="UP000248592">
    <property type="component" value="Chromosome"/>
</dbReference>
<dbReference type="SFLD" id="SFLDG01150">
    <property type="entry name" value="Main.1:_Beta-like"/>
    <property type="match status" value="1"/>
</dbReference>
<dbReference type="AlphaFoldDB" id="A0A2Z4JV59"/>
<dbReference type="EMBL" id="CP030085">
    <property type="protein sequence ID" value="AWW50489.1"/>
    <property type="molecule type" value="Genomic_DNA"/>
</dbReference>
<dbReference type="SFLD" id="SFLDG00358">
    <property type="entry name" value="Main_(cytGST)"/>
    <property type="match status" value="1"/>
</dbReference>
<feature type="domain" description="GST C-terminal" evidence="4">
    <location>
        <begin position="90"/>
        <end position="221"/>
    </location>
</feature>
<proteinExistence type="inferred from homology"/>
<reference evidence="6" key="1">
    <citation type="submission" date="2018-06" db="EMBL/GenBank/DDBJ databases">
        <title>Description of a new Polynucleobacter species.</title>
        <authorList>
            <person name="Hahn M.W."/>
        </authorList>
    </citation>
    <scope>NUCLEOTIDE SEQUENCE [LARGE SCALE GENOMIC DNA]</scope>
    <source>
        <strain evidence="6">MG-25-Pas1-D2</strain>
    </source>
</reference>
<dbReference type="SUPFAM" id="SSF52833">
    <property type="entry name" value="Thioredoxin-like"/>
    <property type="match status" value="1"/>
</dbReference>
<feature type="domain" description="GST N-terminal" evidence="3">
    <location>
        <begin position="1"/>
        <end position="85"/>
    </location>
</feature>
<dbReference type="GO" id="GO:0016740">
    <property type="term" value="F:transferase activity"/>
    <property type="evidence" value="ECO:0007669"/>
    <property type="project" value="UniProtKB-KW"/>
</dbReference>
<evidence type="ECO:0000259" key="4">
    <source>
        <dbReference type="PROSITE" id="PS50405"/>
    </source>
</evidence>
<evidence type="ECO:0000259" key="3">
    <source>
        <dbReference type="PROSITE" id="PS50404"/>
    </source>
</evidence>
<protein>
    <submittedName>
        <fullName evidence="5">Glutathione S-transferase family protein</fullName>
    </submittedName>
</protein>
<evidence type="ECO:0000313" key="6">
    <source>
        <dbReference type="Proteomes" id="UP000248592"/>
    </source>
</evidence>
<dbReference type="InterPro" id="IPR036282">
    <property type="entry name" value="Glutathione-S-Trfase_C_sf"/>
</dbReference>
<comment type="similarity">
    <text evidence="1">Belongs to the GST superfamily.</text>
</comment>
<dbReference type="PANTHER" id="PTHR44051">
    <property type="entry name" value="GLUTATHIONE S-TRANSFERASE-RELATED"/>
    <property type="match status" value="1"/>
</dbReference>
<dbReference type="SFLD" id="SFLDS00019">
    <property type="entry name" value="Glutathione_Transferase_(cytos"/>
    <property type="match status" value="1"/>
</dbReference>
<evidence type="ECO:0000256" key="1">
    <source>
        <dbReference type="ARBA" id="ARBA00007409"/>
    </source>
</evidence>
<dbReference type="PROSITE" id="PS50405">
    <property type="entry name" value="GST_CTER"/>
    <property type="match status" value="1"/>
</dbReference>
<dbReference type="InterPro" id="IPR010987">
    <property type="entry name" value="Glutathione-S-Trfase_C-like"/>
</dbReference>
<dbReference type="PROSITE" id="PS50404">
    <property type="entry name" value="GST_NTER"/>
    <property type="match status" value="1"/>
</dbReference>
<dbReference type="FunFam" id="3.40.30.10:FF:000039">
    <property type="entry name" value="Glutathione S-transferase domain"/>
    <property type="match status" value="1"/>
</dbReference>
<evidence type="ECO:0000256" key="2">
    <source>
        <dbReference type="ARBA" id="ARBA00022679"/>
    </source>
</evidence>
<evidence type="ECO:0000313" key="5">
    <source>
        <dbReference type="EMBL" id="AWW50489.1"/>
    </source>
</evidence>
<dbReference type="Pfam" id="PF13410">
    <property type="entry name" value="GST_C_2"/>
    <property type="match status" value="1"/>
</dbReference>
<gene>
    <name evidence="5" type="ORF">Pas1_08905</name>
</gene>
<dbReference type="RefSeq" id="WP_112295053.1">
    <property type="nucleotide sequence ID" value="NZ_CBCSBS010000002.1"/>
</dbReference>